<name>A0A1X0B8Z1_9MYCO</name>
<keyword evidence="2" id="KW-1185">Reference proteome</keyword>
<dbReference type="PANTHER" id="PTHR37816:SF1">
    <property type="entry name" value="TOXIN"/>
    <property type="match status" value="1"/>
</dbReference>
<dbReference type="RefSeq" id="WP_083161428.1">
    <property type="nucleotide sequence ID" value="NZ_MVHF01000003.1"/>
</dbReference>
<dbReference type="Gene3D" id="3.40.50.300">
    <property type="entry name" value="P-loop containing nucleotide triphosphate hydrolases"/>
    <property type="match status" value="1"/>
</dbReference>
<dbReference type="OrthoDB" id="3199600at2"/>
<dbReference type="AlphaFoldDB" id="A0A1X0B8Z1"/>
<evidence type="ECO:0000313" key="2">
    <source>
        <dbReference type="Proteomes" id="UP000192448"/>
    </source>
</evidence>
<protein>
    <submittedName>
        <fullName evidence="1">AAA family ATPase</fullName>
    </submittedName>
</protein>
<accession>A0A1X0B8Z1</accession>
<sequence length="191" mass="22311">MLSAFDPITWQPRRIAIAGVSGSGKTTLAKRVSEVLGLPYTEMDSLFHGPDWQPRDEFAADVHQLISGDEWVIEWQYAAVRDRIVERADTMVWLDLPTPQTLYQLTRRTVHRRMRRVELWNGNYEGPLHEFFTDPEHIVRWGIRTRNTCRDRLPAIDALHKHLHVVRLRSRRESMHWLAKLFAAHSGLRGA</sequence>
<evidence type="ECO:0000313" key="1">
    <source>
        <dbReference type="EMBL" id="ORA38831.1"/>
    </source>
</evidence>
<reference evidence="1 2" key="1">
    <citation type="submission" date="2017-02" db="EMBL/GenBank/DDBJ databases">
        <title>The new phylogeny of genus Mycobacterium.</title>
        <authorList>
            <person name="Tortoli E."/>
            <person name="Trovato A."/>
            <person name="Cirillo D.M."/>
        </authorList>
    </citation>
    <scope>NUCLEOTIDE SEQUENCE [LARGE SCALE GENOMIC DNA]</scope>
    <source>
        <strain evidence="1 2">RW6</strain>
    </source>
</reference>
<dbReference type="STRING" id="1927124.BST13_05290"/>
<organism evidence="1 2">
    <name type="scientific">Mycobacterium aquaticum</name>
    <dbReference type="NCBI Taxonomy" id="1927124"/>
    <lineage>
        <taxon>Bacteria</taxon>
        <taxon>Bacillati</taxon>
        <taxon>Actinomycetota</taxon>
        <taxon>Actinomycetes</taxon>
        <taxon>Mycobacteriales</taxon>
        <taxon>Mycobacteriaceae</taxon>
        <taxon>Mycobacterium</taxon>
    </lineage>
</organism>
<dbReference type="SUPFAM" id="SSF52540">
    <property type="entry name" value="P-loop containing nucleoside triphosphate hydrolases"/>
    <property type="match status" value="1"/>
</dbReference>
<dbReference type="InterPro" id="IPR052922">
    <property type="entry name" value="Cytidylate_Kinase-2"/>
</dbReference>
<gene>
    <name evidence="1" type="ORF">BST13_05290</name>
</gene>
<dbReference type="PANTHER" id="PTHR37816">
    <property type="entry name" value="YALI0E33011P"/>
    <property type="match status" value="1"/>
</dbReference>
<comment type="caution">
    <text evidence="1">The sequence shown here is derived from an EMBL/GenBank/DDBJ whole genome shotgun (WGS) entry which is preliminary data.</text>
</comment>
<dbReference type="InterPro" id="IPR027417">
    <property type="entry name" value="P-loop_NTPase"/>
</dbReference>
<dbReference type="Proteomes" id="UP000192448">
    <property type="component" value="Unassembled WGS sequence"/>
</dbReference>
<dbReference type="EMBL" id="MVHF01000003">
    <property type="protein sequence ID" value="ORA38831.1"/>
    <property type="molecule type" value="Genomic_DNA"/>
</dbReference>
<proteinExistence type="predicted"/>